<dbReference type="AlphaFoldDB" id="A0A1R3FWE1"/>
<dbReference type="EMBL" id="AWUE01024672">
    <property type="protein sequence ID" value="OMO50154.1"/>
    <property type="molecule type" value="Genomic_DNA"/>
</dbReference>
<keyword evidence="2" id="KW-1185">Reference proteome</keyword>
<accession>A0A1R3FWE1</accession>
<proteinExistence type="predicted"/>
<protein>
    <submittedName>
        <fullName evidence="1">Uncharacterized protein</fullName>
    </submittedName>
</protein>
<evidence type="ECO:0000313" key="1">
    <source>
        <dbReference type="EMBL" id="OMO50154.1"/>
    </source>
</evidence>
<dbReference type="Proteomes" id="UP000187203">
    <property type="component" value="Unassembled WGS sequence"/>
</dbReference>
<comment type="caution">
    <text evidence="1">The sequence shown here is derived from an EMBL/GenBank/DDBJ whole genome shotgun (WGS) entry which is preliminary data.</text>
</comment>
<gene>
    <name evidence="1" type="ORF">COLO4_38210</name>
</gene>
<evidence type="ECO:0000313" key="2">
    <source>
        <dbReference type="Proteomes" id="UP000187203"/>
    </source>
</evidence>
<sequence>MAFVCCNECSRNLHQNLEPKDHKLLRKGSGSWPSELAMWAYPFG</sequence>
<reference evidence="2" key="1">
    <citation type="submission" date="2013-09" db="EMBL/GenBank/DDBJ databases">
        <title>Corchorus olitorius genome sequencing.</title>
        <authorList>
            <person name="Alam M."/>
            <person name="Haque M.S."/>
            <person name="Islam M.S."/>
            <person name="Emdad E.M."/>
            <person name="Islam M.M."/>
            <person name="Ahmed B."/>
            <person name="Halim A."/>
            <person name="Hossen Q.M.M."/>
            <person name="Hossain M.Z."/>
            <person name="Ahmed R."/>
            <person name="Khan M.M."/>
            <person name="Islam R."/>
            <person name="Rashid M.M."/>
            <person name="Khan S.A."/>
            <person name="Rahman M.S."/>
            <person name="Alam M."/>
            <person name="Yahiya A.S."/>
            <person name="Khan M.S."/>
            <person name="Azam M.S."/>
            <person name="Haque T."/>
            <person name="Lashkar M.Z.H."/>
            <person name="Akhand A.I."/>
            <person name="Morshed G."/>
            <person name="Roy S."/>
            <person name="Uddin K.S."/>
            <person name="Rabeya T."/>
            <person name="Hossain A.S."/>
            <person name="Chowdhury A."/>
            <person name="Snigdha A.R."/>
            <person name="Mortoza M.S."/>
            <person name="Matin S.A."/>
            <person name="Hoque S.M.E."/>
            <person name="Islam M.K."/>
            <person name="Roy D.K."/>
            <person name="Haider R."/>
            <person name="Moosa M.M."/>
            <person name="Elias S.M."/>
            <person name="Hasan A.M."/>
            <person name="Jahan S."/>
            <person name="Shafiuddin M."/>
            <person name="Mahmood N."/>
            <person name="Shommy N.S."/>
        </authorList>
    </citation>
    <scope>NUCLEOTIDE SEQUENCE [LARGE SCALE GENOMIC DNA]</scope>
    <source>
        <strain evidence="2">cv. O-4</strain>
    </source>
</reference>
<organism evidence="1 2">
    <name type="scientific">Corchorus olitorius</name>
    <dbReference type="NCBI Taxonomy" id="93759"/>
    <lineage>
        <taxon>Eukaryota</taxon>
        <taxon>Viridiplantae</taxon>
        <taxon>Streptophyta</taxon>
        <taxon>Embryophyta</taxon>
        <taxon>Tracheophyta</taxon>
        <taxon>Spermatophyta</taxon>
        <taxon>Magnoliopsida</taxon>
        <taxon>eudicotyledons</taxon>
        <taxon>Gunneridae</taxon>
        <taxon>Pentapetalae</taxon>
        <taxon>rosids</taxon>
        <taxon>malvids</taxon>
        <taxon>Malvales</taxon>
        <taxon>Malvaceae</taxon>
        <taxon>Grewioideae</taxon>
        <taxon>Apeibeae</taxon>
        <taxon>Corchorus</taxon>
    </lineage>
</organism>
<name>A0A1R3FWE1_9ROSI</name>